<dbReference type="EMBL" id="MN740161">
    <property type="protein sequence ID" value="QHT90992.1"/>
    <property type="molecule type" value="Genomic_DNA"/>
</dbReference>
<protein>
    <submittedName>
        <fullName evidence="1">Uncharacterized protein</fullName>
    </submittedName>
</protein>
<accession>A0A6C0IDP3</accession>
<dbReference type="AlphaFoldDB" id="A0A6C0IDP3"/>
<sequence>MESNKSYIKTDDNKVVINERYIRWIAVKIDECLAVCVKSDGCEINNTRTTHNICKINNPSSYNKLKKLIE</sequence>
<reference evidence="1" key="1">
    <citation type="journal article" date="2020" name="Nature">
        <title>Giant virus diversity and host interactions through global metagenomics.</title>
        <authorList>
            <person name="Schulz F."/>
            <person name="Roux S."/>
            <person name="Paez-Espino D."/>
            <person name="Jungbluth S."/>
            <person name="Walsh D.A."/>
            <person name="Denef V.J."/>
            <person name="McMahon K.D."/>
            <person name="Konstantinidis K.T."/>
            <person name="Eloe-Fadrosh E.A."/>
            <person name="Kyrpides N.C."/>
            <person name="Woyke T."/>
        </authorList>
    </citation>
    <scope>NUCLEOTIDE SEQUENCE</scope>
    <source>
        <strain evidence="1">GVMAG-M-3300023184-72</strain>
    </source>
</reference>
<organism evidence="1">
    <name type="scientific">viral metagenome</name>
    <dbReference type="NCBI Taxonomy" id="1070528"/>
    <lineage>
        <taxon>unclassified sequences</taxon>
        <taxon>metagenomes</taxon>
        <taxon>organismal metagenomes</taxon>
    </lineage>
</organism>
<proteinExistence type="predicted"/>
<name>A0A6C0IDP3_9ZZZZ</name>
<evidence type="ECO:0000313" key="1">
    <source>
        <dbReference type="EMBL" id="QHT90992.1"/>
    </source>
</evidence>